<keyword evidence="7 17" id="KW-0812">Transmembrane</keyword>
<evidence type="ECO:0000256" key="17">
    <source>
        <dbReference type="SAM" id="Phobius"/>
    </source>
</evidence>
<proteinExistence type="inferred from homology"/>
<comment type="subcellular location">
    <subcellularLocation>
        <location evidence="3">Endoplasmic reticulum membrane</location>
        <topology evidence="3">Multi-pass membrane protein</topology>
    </subcellularLocation>
    <subcellularLocation>
        <location evidence="2">Mitochondrion outer membrane</location>
    </subcellularLocation>
</comment>
<evidence type="ECO:0000313" key="19">
    <source>
        <dbReference type="RefSeq" id="XP_052747573.1"/>
    </source>
</evidence>
<dbReference type="Proteomes" id="UP001652582">
    <property type="component" value="Chromosome 4"/>
</dbReference>
<gene>
    <name evidence="19" type="primary">LOC112053773</name>
</gene>
<feature type="transmembrane region" description="Helical" evidence="17">
    <location>
        <begin position="220"/>
        <end position="240"/>
    </location>
</feature>
<accession>A0ABM3M7Y4</accession>
<feature type="transmembrane region" description="Helical" evidence="17">
    <location>
        <begin position="76"/>
        <end position="96"/>
    </location>
</feature>
<keyword evidence="8" id="KW-1000">Mitochondrion outer membrane</keyword>
<feature type="transmembrane region" description="Helical" evidence="17">
    <location>
        <begin position="159"/>
        <end position="179"/>
    </location>
</feature>
<evidence type="ECO:0000256" key="1">
    <source>
        <dbReference type="ARBA" id="ARBA00003701"/>
    </source>
</evidence>
<comment type="function">
    <text evidence="1">Conjugation of reduced glutathione to a wide number of exogenous and endogenous hydrophobic electrophiles.</text>
</comment>
<evidence type="ECO:0000256" key="12">
    <source>
        <dbReference type="ARBA" id="ARBA00023128"/>
    </source>
</evidence>
<evidence type="ECO:0000256" key="16">
    <source>
        <dbReference type="ARBA" id="ARBA00049385"/>
    </source>
</evidence>
<dbReference type="InterPro" id="IPR001129">
    <property type="entry name" value="Membr-assoc_MAPEG"/>
</dbReference>
<dbReference type="EC" id="2.5.1.18" evidence="5"/>
<feature type="transmembrane region" description="Helical" evidence="17">
    <location>
        <begin position="270"/>
        <end position="291"/>
    </location>
</feature>
<dbReference type="Gene3D" id="1.20.120.550">
    <property type="entry name" value="Membrane associated eicosanoid/glutathione metabolism-like domain"/>
    <property type="match status" value="2"/>
</dbReference>
<dbReference type="InterPro" id="IPR023352">
    <property type="entry name" value="MAPEG-like_dom_sf"/>
</dbReference>
<keyword evidence="11" id="KW-0007">Acetylation</keyword>
<evidence type="ECO:0000256" key="9">
    <source>
        <dbReference type="ARBA" id="ARBA00022824"/>
    </source>
</evidence>
<evidence type="ECO:0000256" key="14">
    <source>
        <dbReference type="ARBA" id="ARBA00038540"/>
    </source>
</evidence>
<evidence type="ECO:0000256" key="4">
    <source>
        <dbReference type="ARBA" id="ARBA00010459"/>
    </source>
</evidence>
<dbReference type="SUPFAM" id="SSF161084">
    <property type="entry name" value="MAPEG domain-like"/>
    <property type="match status" value="2"/>
</dbReference>
<reference evidence="19" key="1">
    <citation type="submission" date="2025-08" db="UniProtKB">
        <authorList>
            <consortium name="RefSeq"/>
        </authorList>
    </citation>
    <scope>IDENTIFICATION</scope>
</reference>
<evidence type="ECO:0000256" key="6">
    <source>
        <dbReference type="ARBA" id="ARBA00022679"/>
    </source>
</evidence>
<dbReference type="PANTHER" id="PTHR10689:SF6">
    <property type="entry name" value="MICROSOMAL GLUTATHIONE S-TRANSFERASE 1"/>
    <property type="match status" value="1"/>
</dbReference>
<feature type="transmembrane region" description="Helical" evidence="17">
    <location>
        <begin position="14"/>
        <end position="35"/>
    </location>
</feature>
<keyword evidence="6" id="KW-0808">Transferase</keyword>
<evidence type="ECO:0000256" key="7">
    <source>
        <dbReference type="ARBA" id="ARBA00022692"/>
    </source>
</evidence>
<dbReference type="Pfam" id="PF01124">
    <property type="entry name" value="MAPEG"/>
    <property type="match status" value="2"/>
</dbReference>
<evidence type="ECO:0000256" key="8">
    <source>
        <dbReference type="ARBA" id="ARBA00022787"/>
    </source>
</evidence>
<keyword evidence="13 17" id="KW-0472">Membrane</keyword>
<evidence type="ECO:0000256" key="15">
    <source>
        <dbReference type="ARBA" id="ARBA00039397"/>
    </source>
</evidence>
<evidence type="ECO:0000256" key="5">
    <source>
        <dbReference type="ARBA" id="ARBA00012452"/>
    </source>
</evidence>
<evidence type="ECO:0000256" key="10">
    <source>
        <dbReference type="ARBA" id="ARBA00022989"/>
    </source>
</evidence>
<evidence type="ECO:0000256" key="11">
    <source>
        <dbReference type="ARBA" id="ARBA00022990"/>
    </source>
</evidence>
<dbReference type="PANTHER" id="PTHR10689">
    <property type="entry name" value="MICROSOMAL GLUTATHIONE S-TRANSFERASE 1"/>
    <property type="match status" value="1"/>
</dbReference>
<comment type="similarity">
    <text evidence="4">Belongs to the MAPEG family.</text>
</comment>
<dbReference type="RefSeq" id="XP_052747573.1">
    <property type="nucleotide sequence ID" value="XM_052891613.1"/>
</dbReference>
<organism evidence="18 19">
    <name type="scientific">Bicyclus anynana</name>
    <name type="common">Squinting bush brown butterfly</name>
    <dbReference type="NCBI Taxonomy" id="110368"/>
    <lineage>
        <taxon>Eukaryota</taxon>
        <taxon>Metazoa</taxon>
        <taxon>Ecdysozoa</taxon>
        <taxon>Arthropoda</taxon>
        <taxon>Hexapoda</taxon>
        <taxon>Insecta</taxon>
        <taxon>Pterygota</taxon>
        <taxon>Neoptera</taxon>
        <taxon>Endopterygota</taxon>
        <taxon>Lepidoptera</taxon>
        <taxon>Glossata</taxon>
        <taxon>Ditrysia</taxon>
        <taxon>Papilionoidea</taxon>
        <taxon>Nymphalidae</taxon>
        <taxon>Satyrinae</taxon>
        <taxon>Satyrini</taxon>
        <taxon>Mycalesina</taxon>
        <taxon>Bicyclus</taxon>
    </lineage>
</organism>
<comment type="subunit">
    <text evidence="14">Homotrimer; The trimer binds only one molecule of glutathione.</text>
</comment>
<keyword evidence="10 17" id="KW-1133">Transmembrane helix</keyword>
<sequence>MAAIQLSDPLVQTYIFYSTILALKLLAMGTLTSLIRMGRGSFANPEDAKAFRGKVKLDDPIVERTRRAHLNDLENIPAFWILGALYLTTAPVAGWATLLFRVYTVCRVIHSLVYAVVPLPQPARGAAYMVPYVIKWYMGVQTVLYYLSALSDPLVQTYIFYSTILALKLLAMGTLTSLIRMGRGSFANPEDAKAFRGKVKLDDPIVERTRRAHLNDLENIPAFWILGALYLTTAPVAGWATLLFRVYTVCRVIHSLVYAVVPLPQPARGAAYMVPYVIKWYMGVQTVLYYLSAA</sequence>
<name>A0ABM3M7Y4_BICAN</name>
<comment type="catalytic activity">
    <reaction evidence="16">
        <text>RX + glutathione = an S-substituted glutathione + a halide anion + H(+)</text>
        <dbReference type="Rhea" id="RHEA:16437"/>
        <dbReference type="ChEBI" id="CHEBI:15378"/>
        <dbReference type="ChEBI" id="CHEBI:16042"/>
        <dbReference type="ChEBI" id="CHEBI:17792"/>
        <dbReference type="ChEBI" id="CHEBI:57925"/>
        <dbReference type="ChEBI" id="CHEBI:90779"/>
        <dbReference type="EC" id="2.5.1.18"/>
    </reaction>
    <physiologicalReaction direction="left-to-right" evidence="16">
        <dbReference type="Rhea" id="RHEA:16438"/>
    </physiologicalReaction>
</comment>
<evidence type="ECO:0000313" key="18">
    <source>
        <dbReference type="Proteomes" id="UP001652582"/>
    </source>
</evidence>
<evidence type="ECO:0000256" key="13">
    <source>
        <dbReference type="ARBA" id="ARBA00023136"/>
    </source>
</evidence>
<protein>
    <recommendedName>
        <fullName evidence="15">Microsomal glutathione S-transferase 1</fullName>
        <ecNumber evidence="5">2.5.1.18</ecNumber>
    </recommendedName>
</protein>
<dbReference type="InterPro" id="IPR040162">
    <property type="entry name" value="MGST1-like"/>
</dbReference>
<keyword evidence="12" id="KW-0496">Mitochondrion</keyword>
<keyword evidence="9" id="KW-0256">Endoplasmic reticulum</keyword>
<evidence type="ECO:0000256" key="2">
    <source>
        <dbReference type="ARBA" id="ARBA00004294"/>
    </source>
</evidence>
<feature type="transmembrane region" description="Helical" evidence="17">
    <location>
        <begin position="126"/>
        <end position="147"/>
    </location>
</feature>
<dbReference type="GeneID" id="112053773"/>
<evidence type="ECO:0000256" key="3">
    <source>
        <dbReference type="ARBA" id="ARBA00004477"/>
    </source>
</evidence>
<keyword evidence="18" id="KW-1185">Reference proteome</keyword>